<evidence type="ECO:0000256" key="7">
    <source>
        <dbReference type="ARBA" id="ARBA00038093"/>
    </source>
</evidence>
<dbReference type="PANTHER" id="PTHR33653">
    <property type="entry name" value="RIBONUCLEASE VAPC2"/>
    <property type="match status" value="1"/>
</dbReference>
<dbReference type="RefSeq" id="WP_183927142.1">
    <property type="nucleotide sequence ID" value="NZ_JACIGM010000008.1"/>
</dbReference>
<dbReference type="Pfam" id="PF01850">
    <property type="entry name" value="PIN"/>
    <property type="match status" value="1"/>
</dbReference>
<keyword evidence="2" id="KW-1277">Toxin-antitoxin system</keyword>
<dbReference type="GO" id="GO:0004518">
    <property type="term" value="F:nuclease activity"/>
    <property type="evidence" value="ECO:0007669"/>
    <property type="project" value="UniProtKB-KW"/>
</dbReference>
<protein>
    <recommendedName>
        <fullName evidence="8">PIN domain-containing protein</fullName>
    </recommendedName>
</protein>
<evidence type="ECO:0000256" key="2">
    <source>
        <dbReference type="ARBA" id="ARBA00022649"/>
    </source>
</evidence>
<dbReference type="SUPFAM" id="SSF88723">
    <property type="entry name" value="PIN domain-like"/>
    <property type="match status" value="1"/>
</dbReference>
<comment type="caution">
    <text evidence="9">The sequence shown here is derived from an EMBL/GenBank/DDBJ whole genome shotgun (WGS) entry which is preliminary data.</text>
</comment>
<dbReference type="Gene3D" id="3.40.50.1010">
    <property type="entry name" value="5'-nuclease"/>
    <property type="match status" value="1"/>
</dbReference>
<dbReference type="EMBL" id="JACIGM010000008">
    <property type="protein sequence ID" value="MBB4276270.1"/>
    <property type="molecule type" value="Genomic_DNA"/>
</dbReference>
<gene>
    <name evidence="9" type="ORF">GGE12_004067</name>
</gene>
<dbReference type="GO" id="GO:0046872">
    <property type="term" value="F:metal ion binding"/>
    <property type="evidence" value="ECO:0007669"/>
    <property type="project" value="UniProtKB-KW"/>
</dbReference>
<proteinExistence type="inferred from homology"/>
<dbReference type="InterPro" id="IPR050556">
    <property type="entry name" value="Type_II_TA_system_RNase"/>
</dbReference>
<comment type="cofactor">
    <cofactor evidence="1">
        <name>Mg(2+)</name>
        <dbReference type="ChEBI" id="CHEBI:18420"/>
    </cofactor>
</comment>
<reference evidence="9 10" key="1">
    <citation type="submission" date="2020-08" db="EMBL/GenBank/DDBJ databases">
        <title>Genomic Encyclopedia of Type Strains, Phase IV (KMG-V): Genome sequencing to study the core and pangenomes of soil and plant-associated prokaryotes.</title>
        <authorList>
            <person name="Whitman W."/>
        </authorList>
    </citation>
    <scope>NUCLEOTIDE SEQUENCE [LARGE SCALE GENOMIC DNA]</scope>
    <source>
        <strain evidence="9 10">SEMIA 402</strain>
    </source>
</reference>
<dbReference type="GO" id="GO:0016787">
    <property type="term" value="F:hydrolase activity"/>
    <property type="evidence" value="ECO:0007669"/>
    <property type="project" value="UniProtKB-KW"/>
</dbReference>
<evidence type="ECO:0000256" key="1">
    <source>
        <dbReference type="ARBA" id="ARBA00001946"/>
    </source>
</evidence>
<evidence type="ECO:0000256" key="4">
    <source>
        <dbReference type="ARBA" id="ARBA00022723"/>
    </source>
</evidence>
<evidence type="ECO:0000313" key="9">
    <source>
        <dbReference type="EMBL" id="MBB4276270.1"/>
    </source>
</evidence>
<evidence type="ECO:0000256" key="6">
    <source>
        <dbReference type="ARBA" id="ARBA00022842"/>
    </source>
</evidence>
<organism evidence="9 10">
    <name type="scientific">Rhizobium mongolense</name>
    <dbReference type="NCBI Taxonomy" id="57676"/>
    <lineage>
        <taxon>Bacteria</taxon>
        <taxon>Pseudomonadati</taxon>
        <taxon>Pseudomonadota</taxon>
        <taxon>Alphaproteobacteria</taxon>
        <taxon>Hyphomicrobiales</taxon>
        <taxon>Rhizobiaceae</taxon>
        <taxon>Rhizobium/Agrobacterium group</taxon>
        <taxon>Rhizobium</taxon>
    </lineage>
</organism>
<evidence type="ECO:0000259" key="8">
    <source>
        <dbReference type="Pfam" id="PF01850"/>
    </source>
</evidence>
<evidence type="ECO:0000256" key="5">
    <source>
        <dbReference type="ARBA" id="ARBA00022801"/>
    </source>
</evidence>
<keyword evidence="5" id="KW-0378">Hydrolase</keyword>
<dbReference type="InterPro" id="IPR029060">
    <property type="entry name" value="PIN-like_dom_sf"/>
</dbReference>
<keyword evidence="3" id="KW-0540">Nuclease</keyword>
<dbReference type="AlphaFoldDB" id="A0A7W6RQX9"/>
<keyword evidence="4" id="KW-0479">Metal-binding</keyword>
<dbReference type="InterPro" id="IPR002716">
    <property type="entry name" value="PIN_dom"/>
</dbReference>
<dbReference type="PANTHER" id="PTHR33653:SF1">
    <property type="entry name" value="RIBONUCLEASE VAPC2"/>
    <property type="match status" value="1"/>
</dbReference>
<comment type="similarity">
    <text evidence="7">Belongs to the PINc/VapC protein family.</text>
</comment>
<keyword evidence="6" id="KW-0460">Magnesium</keyword>
<feature type="domain" description="PIN" evidence="8">
    <location>
        <begin position="3"/>
        <end position="122"/>
    </location>
</feature>
<name>A0A7W6RQX9_9HYPH</name>
<evidence type="ECO:0000313" key="10">
    <source>
        <dbReference type="Proteomes" id="UP000533641"/>
    </source>
</evidence>
<sequence>MTLVDTNILLDVVTDDPAWADWSIAQLEAASLDGPLLINDTVYAELAVRYDRIEELEAFLAEAGLEMTTMPRAALFLAGKIFPQYRRAAGSKTGVLPDFLIGAHAAVRQLPLLTRDLGRYRTYFPSVDADWAARVAGNICSGCGAAPCPRR</sequence>
<accession>A0A7W6RQX9</accession>
<evidence type="ECO:0000256" key="3">
    <source>
        <dbReference type="ARBA" id="ARBA00022722"/>
    </source>
</evidence>
<dbReference type="Proteomes" id="UP000533641">
    <property type="component" value="Unassembled WGS sequence"/>
</dbReference>